<dbReference type="InterPro" id="IPR036604">
    <property type="entry name" value="PurS-like_sf"/>
</dbReference>
<comment type="similarity">
    <text evidence="6">Belongs to the PurS family.</text>
</comment>
<dbReference type="KEGG" id="amt:Amet_0919"/>
<dbReference type="Pfam" id="PF02700">
    <property type="entry name" value="PurS"/>
    <property type="match status" value="1"/>
</dbReference>
<dbReference type="GO" id="GO:0006189">
    <property type="term" value="P:'de novo' IMP biosynthetic process"/>
    <property type="evidence" value="ECO:0007669"/>
    <property type="project" value="UniProtKB-UniRule"/>
</dbReference>
<comment type="catalytic activity">
    <reaction evidence="6">
        <text>N(2)-formyl-N(1)-(5-phospho-beta-D-ribosyl)glycinamide + L-glutamine + ATP + H2O = 2-formamido-N(1)-(5-O-phospho-beta-D-ribosyl)acetamidine + L-glutamate + ADP + phosphate + H(+)</text>
        <dbReference type="Rhea" id="RHEA:17129"/>
        <dbReference type="ChEBI" id="CHEBI:15377"/>
        <dbReference type="ChEBI" id="CHEBI:15378"/>
        <dbReference type="ChEBI" id="CHEBI:29985"/>
        <dbReference type="ChEBI" id="CHEBI:30616"/>
        <dbReference type="ChEBI" id="CHEBI:43474"/>
        <dbReference type="ChEBI" id="CHEBI:58359"/>
        <dbReference type="ChEBI" id="CHEBI:147286"/>
        <dbReference type="ChEBI" id="CHEBI:147287"/>
        <dbReference type="ChEBI" id="CHEBI:456216"/>
        <dbReference type="EC" id="6.3.5.3"/>
    </reaction>
</comment>
<evidence type="ECO:0000256" key="6">
    <source>
        <dbReference type="HAMAP-Rule" id="MF_01926"/>
    </source>
</evidence>
<keyword evidence="2 6" id="KW-0436">Ligase</keyword>
<dbReference type="RefSeq" id="WP_012062181.1">
    <property type="nucleotide sequence ID" value="NC_009633.1"/>
</dbReference>
<dbReference type="eggNOG" id="COG1828">
    <property type="taxonomic scope" value="Bacteria"/>
</dbReference>
<comment type="function">
    <text evidence="6">Part of the phosphoribosylformylglycinamidine synthase complex involved in the purines biosynthetic pathway. Catalyzes the ATP-dependent conversion of formylglycinamide ribonucleotide (FGAR) and glutamine to yield formylglycinamidine ribonucleotide (FGAM) and glutamate. The FGAM synthase complex is composed of three subunits. PurQ produces an ammonia molecule by converting glutamine to glutamate. PurL transfers the ammonia molecule to FGAR to form FGAM in an ATP-dependent manner. PurS interacts with PurQ and PurL and is thought to assist in the transfer of the ammonia molecule from PurQ to PurL.</text>
</comment>
<name>A6TLS1_ALKMQ</name>
<dbReference type="GO" id="GO:0005737">
    <property type="term" value="C:cytoplasm"/>
    <property type="evidence" value="ECO:0007669"/>
    <property type="project" value="UniProtKB-SubCell"/>
</dbReference>
<dbReference type="PANTHER" id="PTHR34696">
    <property type="entry name" value="PHOSPHORIBOSYLFORMYLGLYCINAMIDINE SYNTHASE SUBUNIT PURS"/>
    <property type="match status" value="1"/>
</dbReference>
<reference evidence="8" key="1">
    <citation type="journal article" date="2016" name="Genome Announc.">
        <title>Complete genome sequence of Alkaliphilus metalliredigens strain QYMF, an alkaliphilic and metal-reducing bacterium isolated from borax-contaminated leachate ponds.</title>
        <authorList>
            <person name="Hwang C."/>
            <person name="Copeland A."/>
            <person name="Lucas S."/>
            <person name="Lapidus A."/>
            <person name="Barry K."/>
            <person name="Detter J.C."/>
            <person name="Glavina Del Rio T."/>
            <person name="Hammon N."/>
            <person name="Israni S."/>
            <person name="Dalin E."/>
            <person name="Tice H."/>
            <person name="Pitluck S."/>
            <person name="Chertkov O."/>
            <person name="Brettin T."/>
            <person name="Bruce D."/>
            <person name="Han C."/>
            <person name="Schmutz J."/>
            <person name="Larimer F."/>
            <person name="Land M.L."/>
            <person name="Hauser L."/>
            <person name="Kyrpides N."/>
            <person name="Mikhailova N."/>
            <person name="Ye Q."/>
            <person name="Zhou J."/>
            <person name="Richardson P."/>
            <person name="Fields M.W."/>
        </authorList>
    </citation>
    <scope>NUCLEOTIDE SEQUENCE [LARGE SCALE GENOMIC DNA]</scope>
    <source>
        <strain evidence="8">QYMF</strain>
    </source>
</reference>
<dbReference type="AlphaFoldDB" id="A6TLS1"/>
<dbReference type="GO" id="GO:0005524">
    <property type="term" value="F:ATP binding"/>
    <property type="evidence" value="ECO:0007669"/>
    <property type="project" value="UniProtKB-UniRule"/>
</dbReference>
<evidence type="ECO:0000256" key="3">
    <source>
        <dbReference type="ARBA" id="ARBA00022741"/>
    </source>
</evidence>
<dbReference type="GO" id="GO:0004642">
    <property type="term" value="F:phosphoribosylformylglycinamidine synthase activity"/>
    <property type="evidence" value="ECO:0007669"/>
    <property type="project" value="UniProtKB-UniRule"/>
</dbReference>
<dbReference type="HAMAP" id="MF_01926">
    <property type="entry name" value="PurS"/>
    <property type="match status" value="1"/>
</dbReference>
<dbReference type="STRING" id="293826.Amet_0919"/>
<dbReference type="EMBL" id="CP000724">
    <property type="protein sequence ID" value="ABR47139.1"/>
    <property type="molecule type" value="Genomic_DNA"/>
</dbReference>
<gene>
    <name evidence="6" type="primary">purS</name>
    <name evidence="7" type="ordered locus">Amet_0919</name>
</gene>
<sequence>MKVNIFVTLKDSIADPQGNAIHGALKQLDYKNVEDVRIGKLIEVVLGDISKEEAEKQLQEMCKKLLTNPVIENYRYEWVD</sequence>
<comment type="subcellular location">
    <subcellularLocation>
        <location evidence="6">Cytoplasm</location>
    </subcellularLocation>
</comment>
<dbReference type="HOGENOM" id="CLU_164833_0_0_9"/>
<evidence type="ECO:0000256" key="4">
    <source>
        <dbReference type="ARBA" id="ARBA00022755"/>
    </source>
</evidence>
<dbReference type="Proteomes" id="UP000001572">
    <property type="component" value="Chromosome"/>
</dbReference>
<dbReference type="EC" id="6.3.5.3" evidence="6"/>
<keyword evidence="8" id="KW-1185">Reference proteome</keyword>
<organism evidence="7 8">
    <name type="scientific">Alkaliphilus metalliredigens (strain QYMF)</name>
    <dbReference type="NCBI Taxonomy" id="293826"/>
    <lineage>
        <taxon>Bacteria</taxon>
        <taxon>Bacillati</taxon>
        <taxon>Bacillota</taxon>
        <taxon>Clostridia</taxon>
        <taxon>Peptostreptococcales</taxon>
        <taxon>Natronincolaceae</taxon>
        <taxon>Alkaliphilus</taxon>
    </lineage>
</organism>
<protein>
    <recommendedName>
        <fullName evidence="6">Phosphoribosylformylglycinamidine synthase subunit PurS</fullName>
        <shortName evidence="6">FGAM synthase</shortName>
        <ecNumber evidence="6">6.3.5.3</ecNumber>
    </recommendedName>
    <alternativeName>
        <fullName evidence="6">Formylglycinamide ribonucleotide amidotransferase subunit III</fullName>
        <shortName evidence="6">FGAR amidotransferase III</shortName>
        <shortName evidence="6">FGAR-AT III</shortName>
    </alternativeName>
    <alternativeName>
        <fullName evidence="6">Phosphoribosylformylglycinamidine synthase subunit III</fullName>
    </alternativeName>
</protein>
<dbReference type="InterPro" id="IPR003850">
    <property type="entry name" value="PurS"/>
</dbReference>
<evidence type="ECO:0000256" key="5">
    <source>
        <dbReference type="ARBA" id="ARBA00022840"/>
    </source>
</evidence>
<comment type="subunit">
    <text evidence="6">Part of the FGAM synthase complex composed of 1 PurL, 1 PurQ and 2 PurS subunits.</text>
</comment>
<accession>A6TLS1</accession>
<dbReference type="NCBIfam" id="NF004630">
    <property type="entry name" value="PRK05974.1"/>
    <property type="match status" value="1"/>
</dbReference>
<evidence type="ECO:0000313" key="8">
    <source>
        <dbReference type="Proteomes" id="UP000001572"/>
    </source>
</evidence>
<dbReference type="SUPFAM" id="SSF82697">
    <property type="entry name" value="PurS-like"/>
    <property type="match status" value="1"/>
</dbReference>
<proteinExistence type="inferred from homology"/>
<evidence type="ECO:0000256" key="1">
    <source>
        <dbReference type="ARBA" id="ARBA00022490"/>
    </source>
</evidence>
<dbReference type="PANTHER" id="PTHR34696:SF1">
    <property type="entry name" value="PHOSPHORIBOSYLFORMYLGLYCINAMIDINE SYNTHASE SUBUNIT PURS"/>
    <property type="match status" value="1"/>
</dbReference>
<keyword evidence="3 6" id="KW-0547">Nucleotide-binding</keyword>
<comment type="pathway">
    <text evidence="6">Purine metabolism; IMP biosynthesis via de novo pathway; 5-amino-1-(5-phospho-D-ribosyl)imidazole from N(2)-formyl-N(1)-(5-phospho-D-ribosyl)glycinamide: step 1/2.</text>
</comment>
<keyword evidence="4 6" id="KW-0658">Purine biosynthesis</keyword>
<evidence type="ECO:0000256" key="2">
    <source>
        <dbReference type="ARBA" id="ARBA00022598"/>
    </source>
</evidence>
<keyword evidence="5 6" id="KW-0067">ATP-binding</keyword>
<dbReference type="Gene3D" id="3.30.1280.10">
    <property type="entry name" value="Phosphoribosylformylglycinamidine synthase subunit PurS"/>
    <property type="match status" value="1"/>
</dbReference>
<dbReference type="UniPathway" id="UPA00074">
    <property type="reaction ID" value="UER00128"/>
</dbReference>
<dbReference type="NCBIfam" id="TIGR00302">
    <property type="entry name" value="phosphoribosylformylglycinamidine synthase subunit PurS"/>
    <property type="match status" value="1"/>
</dbReference>
<keyword evidence="1 6" id="KW-0963">Cytoplasm</keyword>
<evidence type="ECO:0000313" key="7">
    <source>
        <dbReference type="EMBL" id="ABR47139.1"/>
    </source>
</evidence>